<proteinExistence type="predicted"/>
<dbReference type="KEGG" id="sev:STMMW_22602"/>
<dbReference type="EMBL" id="FN424405">
    <property type="protein sequence ID" value="CBG25267.1"/>
    <property type="molecule type" value="Genomic_DNA"/>
</dbReference>
<gene>
    <name evidence="1" type="ordered locus">STMMW_22602</name>
</gene>
<dbReference type="Proteomes" id="UP000002622">
    <property type="component" value="Chromosome"/>
</dbReference>
<name>A0A6C7ID29_SALTD</name>
<dbReference type="AlphaFoldDB" id="A0A6C7ID29"/>
<accession>A0A6C7ID29</accession>
<organism evidence="1 2">
    <name type="scientific">Salmonella typhimurium (strain D23580)</name>
    <dbReference type="NCBI Taxonomy" id="568708"/>
    <lineage>
        <taxon>Bacteria</taxon>
        <taxon>Pseudomonadati</taxon>
        <taxon>Pseudomonadota</taxon>
        <taxon>Gammaproteobacteria</taxon>
        <taxon>Enterobacterales</taxon>
        <taxon>Enterobacteriaceae</taxon>
        <taxon>Salmonella</taxon>
    </lineage>
</organism>
<sequence length="42" mass="4700">MQTSNESSRGETDVSITSKMRWSVTFFDVVDVVDVVDVTGQF</sequence>
<evidence type="ECO:0000313" key="2">
    <source>
        <dbReference type="Proteomes" id="UP000002622"/>
    </source>
</evidence>
<evidence type="ECO:0000313" key="1">
    <source>
        <dbReference type="EMBL" id="CBG25267.1"/>
    </source>
</evidence>
<reference evidence="1 2" key="1">
    <citation type="journal article" date="2009" name="Genome Res.">
        <title>Epidemic multiple drug resistant Salmonella typhimurium causing invasive disease in sub-Saharan Africa have a distinct genotype.</title>
        <authorList>
            <person name="Kingsley R.A."/>
            <person name="Msefula C.L."/>
            <person name="Thomson N.R."/>
            <person name="Kariuki S."/>
            <person name="Holt K.E."/>
            <person name="Gordon M.A."/>
            <person name="Harris D."/>
            <person name="Clarke L."/>
            <person name="Whitehead S."/>
            <person name="Sangal V."/>
            <person name="Marsh K."/>
            <person name="Achtman M."/>
            <person name="Molyneux M.E."/>
            <person name="Cormican M."/>
            <person name="Parkhill J."/>
            <person name="Maclennan C.A."/>
            <person name="Heyderman R.S."/>
            <person name="Dougan G."/>
        </authorList>
    </citation>
    <scope>NUCLEOTIDE SEQUENCE [LARGE SCALE GENOMIC DNA]</scope>
    <source>
        <strain evidence="1 2">D23580</strain>
    </source>
</reference>
<protein>
    <submittedName>
        <fullName evidence="1">Uncharacterized protein</fullName>
    </submittedName>
</protein>